<feature type="region of interest" description="Disordered" evidence="4">
    <location>
        <begin position="359"/>
        <end position="381"/>
    </location>
</feature>
<dbReference type="Pfam" id="PF00665">
    <property type="entry name" value="rve"/>
    <property type="match status" value="1"/>
</dbReference>
<evidence type="ECO:0000256" key="1">
    <source>
        <dbReference type="ARBA" id="ARBA00022723"/>
    </source>
</evidence>
<evidence type="ECO:0000313" key="8">
    <source>
        <dbReference type="Proteomes" id="UP000326396"/>
    </source>
</evidence>
<dbReference type="GO" id="GO:0015074">
    <property type="term" value="P:DNA integration"/>
    <property type="evidence" value="ECO:0007669"/>
    <property type="project" value="InterPro"/>
</dbReference>
<keyword evidence="1" id="KW-0479">Metal-binding</keyword>
<evidence type="ECO:0000256" key="3">
    <source>
        <dbReference type="PROSITE-ProRule" id="PRU00047"/>
    </source>
</evidence>
<dbReference type="PROSITE" id="PS50994">
    <property type="entry name" value="INTEGRASE"/>
    <property type="match status" value="1"/>
</dbReference>
<dbReference type="InterPro" id="IPR025724">
    <property type="entry name" value="GAG-pre-integrase_dom"/>
</dbReference>
<evidence type="ECO:0000259" key="5">
    <source>
        <dbReference type="PROSITE" id="PS50158"/>
    </source>
</evidence>
<keyword evidence="3" id="KW-0863">Zinc-finger</keyword>
<dbReference type="Pfam" id="PF25597">
    <property type="entry name" value="SH3_retrovirus"/>
    <property type="match status" value="1"/>
</dbReference>
<organism evidence="7 8">
    <name type="scientific">Mikania micrantha</name>
    <name type="common">bitter vine</name>
    <dbReference type="NCBI Taxonomy" id="192012"/>
    <lineage>
        <taxon>Eukaryota</taxon>
        <taxon>Viridiplantae</taxon>
        <taxon>Streptophyta</taxon>
        <taxon>Embryophyta</taxon>
        <taxon>Tracheophyta</taxon>
        <taxon>Spermatophyta</taxon>
        <taxon>Magnoliopsida</taxon>
        <taxon>eudicotyledons</taxon>
        <taxon>Gunneridae</taxon>
        <taxon>Pentapetalae</taxon>
        <taxon>asterids</taxon>
        <taxon>campanulids</taxon>
        <taxon>Asterales</taxon>
        <taxon>Asteraceae</taxon>
        <taxon>Asteroideae</taxon>
        <taxon>Heliantheae alliance</taxon>
        <taxon>Eupatorieae</taxon>
        <taxon>Mikania</taxon>
    </lineage>
</organism>
<keyword evidence="2" id="KW-0378">Hydrolase</keyword>
<dbReference type="GO" id="GO:0003676">
    <property type="term" value="F:nucleic acid binding"/>
    <property type="evidence" value="ECO:0007669"/>
    <property type="project" value="InterPro"/>
</dbReference>
<dbReference type="Gene3D" id="3.30.420.10">
    <property type="entry name" value="Ribonuclease H-like superfamily/Ribonuclease H"/>
    <property type="match status" value="1"/>
</dbReference>
<dbReference type="CDD" id="cd09272">
    <property type="entry name" value="RNase_HI_RT_Ty1"/>
    <property type="match status" value="1"/>
</dbReference>
<dbReference type="PANTHER" id="PTHR42648">
    <property type="entry name" value="TRANSPOSASE, PUTATIVE-RELATED"/>
    <property type="match status" value="1"/>
</dbReference>
<dbReference type="EMBL" id="SZYD01000001">
    <property type="protein sequence ID" value="KAD7477395.1"/>
    <property type="molecule type" value="Genomic_DNA"/>
</dbReference>
<feature type="domain" description="CCHC-type" evidence="5">
    <location>
        <begin position="227"/>
        <end position="242"/>
    </location>
</feature>
<dbReference type="GO" id="GO:0008270">
    <property type="term" value="F:zinc ion binding"/>
    <property type="evidence" value="ECO:0007669"/>
    <property type="project" value="UniProtKB-KW"/>
</dbReference>
<dbReference type="InterPro" id="IPR013103">
    <property type="entry name" value="RVT_2"/>
</dbReference>
<comment type="caution">
    <text evidence="7">The sequence shown here is derived from an EMBL/GenBank/DDBJ whole genome shotgun (WGS) entry which is preliminary data.</text>
</comment>
<name>A0A5N6PYE0_9ASTR</name>
<dbReference type="Proteomes" id="UP000326396">
    <property type="component" value="Linkage Group LG1"/>
</dbReference>
<evidence type="ECO:0000256" key="2">
    <source>
        <dbReference type="ARBA" id="ARBA00022801"/>
    </source>
</evidence>
<protein>
    <recommendedName>
        <fullName evidence="9">Integrase catalytic domain-containing protein</fullName>
    </recommendedName>
</protein>
<evidence type="ECO:0000259" key="6">
    <source>
        <dbReference type="PROSITE" id="PS50994"/>
    </source>
</evidence>
<gene>
    <name evidence="7" type="ORF">E3N88_00531</name>
</gene>
<dbReference type="OrthoDB" id="1751476at2759"/>
<keyword evidence="3" id="KW-0862">Zinc</keyword>
<dbReference type="Pfam" id="PF07727">
    <property type="entry name" value="RVT_2"/>
    <property type="match status" value="1"/>
</dbReference>
<dbReference type="InterPro" id="IPR043502">
    <property type="entry name" value="DNA/RNA_pol_sf"/>
</dbReference>
<feature type="region of interest" description="Disordered" evidence="4">
    <location>
        <begin position="424"/>
        <end position="444"/>
    </location>
</feature>
<dbReference type="SUPFAM" id="SSF56672">
    <property type="entry name" value="DNA/RNA polymerases"/>
    <property type="match status" value="1"/>
</dbReference>
<evidence type="ECO:0000256" key="4">
    <source>
        <dbReference type="SAM" id="MobiDB-lite"/>
    </source>
</evidence>
<accession>A0A5N6PYE0</accession>
<evidence type="ECO:0000313" key="7">
    <source>
        <dbReference type="EMBL" id="KAD7477395.1"/>
    </source>
</evidence>
<feature type="domain" description="Integrase catalytic" evidence="6">
    <location>
        <begin position="622"/>
        <end position="802"/>
    </location>
</feature>
<dbReference type="InterPro" id="IPR001878">
    <property type="entry name" value="Znf_CCHC"/>
</dbReference>
<dbReference type="InterPro" id="IPR001584">
    <property type="entry name" value="Integrase_cat-core"/>
</dbReference>
<dbReference type="InterPro" id="IPR039537">
    <property type="entry name" value="Retrotran_Ty1/copia-like"/>
</dbReference>
<proteinExistence type="predicted"/>
<reference evidence="7 8" key="1">
    <citation type="submission" date="2019-05" db="EMBL/GenBank/DDBJ databases">
        <title>Mikania micrantha, genome provides insights into the molecular mechanism of rapid growth.</title>
        <authorList>
            <person name="Liu B."/>
        </authorList>
    </citation>
    <scope>NUCLEOTIDE SEQUENCE [LARGE SCALE GENOMIC DNA]</scope>
    <source>
        <strain evidence="7">NLD-2019</strain>
        <tissue evidence="7">Leaf</tissue>
    </source>
</reference>
<dbReference type="InterPro" id="IPR036397">
    <property type="entry name" value="RNaseH_sf"/>
</dbReference>
<dbReference type="SUPFAM" id="SSF53098">
    <property type="entry name" value="Ribonuclease H-like"/>
    <property type="match status" value="1"/>
</dbReference>
<dbReference type="GO" id="GO:0016787">
    <property type="term" value="F:hydrolase activity"/>
    <property type="evidence" value="ECO:0007669"/>
    <property type="project" value="UniProtKB-KW"/>
</dbReference>
<evidence type="ECO:0008006" key="9">
    <source>
        <dbReference type="Google" id="ProtNLM"/>
    </source>
</evidence>
<dbReference type="PANTHER" id="PTHR42648:SF32">
    <property type="entry name" value="RIBONUCLEASE H-LIKE DOMAIN, GAG-PRE-INTEGRASE DOMAIN PROTEIN-RELATED"/>
    <property type="match status" value="1"/>
</dbReference>
<dbReference type="Pfam" id="PF13976">
    <property type="entry name" value="gag_pre-integrs"/>
    <property type="match status" value="1"/>
</dbReference>
<dbReference type="InterPro" id="IPR057670">
    <property type="entry name" value="SH3_retrovirus"/>
</dbReference>
<dbReference type="InterPro" id="IPR012337">
    <property type="entry name" value="RNaseH-like_sf"/>
</dbReference>
<feature type="region of interest" description="Disordered" evidence="4">
    <location>
        <begin position="900"/>
        <end position="949"/>
    </location>
</feature>
<dbReference type="PROSITE" id="PS50158">
    <property type="entry name" value="ZF_CCHC"/>
    <property type="match status" value="1"/>
</dbReference>
<keyword evidence="8" id="KW-1185">Reference proteome</keyword>
<sequence>MTGANPNPPLCTFKMFLDCKPHSFSGIEGAVGLLRWIEKAESAFAMSNCKNEDRVKFVAGTFEGAALTWWNANVQNLGLDAANALPWDDFKMLNLEYCPRGEVQKLETEFWNHKMIGSEGMVLSADPITMQQAVRLAHKLTDSAVAQGLLPPRGAVTKPADNKQKWENTLSKTSTLQPPPQQHKFRSIQAYTPPIPTNQNPGTYAGKHPKCNKCNLLHVLGQCGSIRCQRCGKGGHLAKDCRGELLAKTPQPQQQQQLEAPKGCFESKNGTITDEICFGRQVLKQKSSDVVETSVVVTQSTTTEEPKVLKKKNSVSKSSVLVDTHKEKQKRKPCEVCGLFNHISEECWYRRDSKKKHLKYSSSPKEAKVMKHRNQKSGTDVSEEIRTLTHNQNQLVIMMQQLLGRANLADASVALFQKKKPRSKVKVKSSEKHDSSVASNDTDPSACQKSIWYVDSGGSMHMTGSRSLLNDYFAGRKGFVSFGNYAKENLKYNLLSVSQICDKGHIFLFTKQDCRILSSEVLPLIGKVLDEYTLLKASRVGKVYAFDLSKKIFVKGHPCLFSKASLKESNLWHRRLGHVNFKNMNQLVKHGLVRGLPVKDFSCDENCYACLKGKQHKVSFPPIGDPKSIACLQVLHMDLFGPVRIMSMAKKKYCLVIVDDYSRFVWTFFLHSKDKAAKSIIHFVLYVEKQYSLPVKCVRSDNGTEFRNHILDEFYLSKGIKRQYSIPRTPEQNGVVERKNRTLIEAARTMLADSGLPLTFWAEAVNTACYVQNRVLVNQRLLKTLYEVLHNLTPLISFFRAFGCPCYILNTKDQLQRFDSKVDEGYFVGYSSTCKAYRVFNCRTKVVEETLHVKFNEFPRDPIPQNPVEMFDLDILQYESHHPPAESVIMADDALETVPSTAAKGDPQGSNDDDDDDENTHLFRFSDNLPMSAKPDAPPAPVVPPTTNADEILDSSTSFEIPAELFPESSSTSAATGPPANTCTDLIPYLELKDHPLAQVMGDISAGVSTRSQLSNFCLYALFVSQQEPKNYHVALRDNGWVEAMQLELLQFKKQQVWELVPLPQGKCAIGTKWVFRNKTDENGQIVKNKARLVVQGFSQEEGIDYDETFAPVARLEAIRLFLAYAALHKLKVFQMDVKSAFLYDKIKEEVYVCQPPGFEDNNHPDWVYKLDKALYGLKQAPRAWYDTLSTFLLQNNFTRGSIDKTLFIKKVGQHKLLVQIYVDDIIFASYDPKLCDAFTELMTKNFEMSAMGELQFFLGLQIKQSPDGIFIHRSKYTKDLLKKFDLQNYKPCSNPMSSTTQLDADLKGKSVDETLYRCMIGSLMYLTASRPDIMFATCVCARFQAAPKESHLIVVKRIFRYLQGTQSLGIWYSTGHSCKLVAFSDSDYAGCKLTRKSTSGGCQFLVNCLVSWQSKKQTSVATSTAEAEYIAAASCTSQILWLQTQLLDYGIKETKTPLLMDSASVLCIVKNPVQHSRTKHIEIRHHFIRDCFEKGLIDPKFVPSADELADIFTKPLETSNFQNLVLRLVAEIRAWNRENILAIVTKICNSENFNKGKIVEAMDQMDQGSRKELIKLASKHIKPSTQSHQTTADDIPLKKRRMLRLQEENEDEEDRLPISTVLKPKLNMPESSKALKITPESQRQAVKIKIEEEESQKQHDEKILRMVDKDYPQTSTIIAMKKEAQRLYALRYTYQYRKELIRMWPDPRVKDRIHKRDVPSAYTRKIKKVISAEIMLGSVLDPWEIIGEFKRVYNAGLKVPKLLENKMIKKDWCIENWKDPTGTQQLKKNTTAEDQLMLQDLKIQDLKLITTAEVLVFRCCDVFTLQ</sequence>
<dbReference type="SMART" id="SM00343">
    <property type="entry name" value="ZnF_C2HC"/>
    <property type="match status" value="2"/>
</dbReference>